<dbReference type="InterPro" id="IPR027417">
    <property type="entry name" value="P-loop_NTPase"/>
</dbReference>
<accession>A0A916ZQJ4</accession>
<dbReference type="PANTHER" id="PTHR30050">
    <property type="entry name" value="CHROMOSOMAL REPLICATION INITIATOR PROTEIN DNAA"/>
    <property type="match status" value="1"/>
</dbReference>
<reference evidence="2" key="2">
    <citation type="submission" date="2020-09" db="EMBL/GenBank/DDBJ databases">
        <authorList>
            <person name="Sun Q."/>
            <person name="Zhou Y."/>
        </authorList>
    </citation>
    <scope>NUCLEOTIDE SEQUENCE</scope>
    <source>
        <strain evidence="2">CGMCC 1.15519</strain>
    </source>
</reference>
<dbReference type="RefSeq" id="WP_188761951.1">
    <property type="nucleotide sequence ID" value="NZ_BMJM01000003.1"/>
</dbReference>
<dbReference type="PANTHER" id="PTHR30050:SF5">
    <property type="entry name" value="DNAA REGULATORY INACTIVATOR HDA"/>
    <property type="match status" value="1"/>
</dbReference>
<gene>
    <name evidence="2" type="ORF">GCM10011529_11230</name>
</gene>
<dbReference type="InterPro" id="IPR055199">
    <property type="entry name" value="Hda_lid"/>
</dbReference>
<dbReference type="EMBL" id="BMJM01000003">
    <property type="protein sequence ID" value="GGE06594.1"/>
    <property type="molecule type" value="Genomic_DNA"/>
</dbReference>
<evidence type="ECO:0000313" key="2">
    <source>
        <dbReference type="EMBL" id="GGE06594.1"/>
    </source>
</evidence>
<dbReference type="GO" id="GO:0006270">
    <property type="term" value="P:DNA replication initiation"/>
    <property type="evidence" value="ECO:0007669"/>
    <property type="project" value="TreeGrafter"/>
</dbReference>
<comment type="caution">
    <text evidence="2">The sequence shown here is derived from an EMBL/GenBank/DDBJ whole genome shotgun (WGS) entry which is preliminary data.</text>
</comment>
<proteinExistence type="predicted"/>
<dbReference type="Gene3D" id="3.40.50.300">
    <property type="entry name" value="P-loop containing nucleotide triphosphate hydrolases"/>
    <property type="match status" value="1"/>
</dbReference>
<dbReference type="GO" id="GO:0005886">
    <property type="term" value="C:plasma membrane"/>
    <property type="evidence" value="ECO:0007669"/>
    <property type="project" value="TreeGrafter"/>
</dbReference>
<dbReference type="AlphaFoldDB" id="A0A916ZQJ4"/>
<sequence length="201" mass="21528">MNDAVDQAPLPLAYAPRLGVGDFVLSDANRVAAAWLAAPETWPTPRTVLVGPAGSGKSHLAGLFAGRVLDDADTATDAEPLFHAWNAATAAAPLLFTARRLPKFWAHSLPDLASRLAATPLVRLEDPDDALVAAVLEKRFADLGLRVGHEVIVYLVMRIERSFAETAEVVAALDALSLAERRDITVPLARELLEGQLRLAL</sequence>
<feature type="domain" description="Hda lid" evidence="1">
    <location>
        <begin position="133"/>
        <end position="193"/>
    </location>
</feature>
<keyword evidence="3" id="KW-1185">Reference proteome</keyword>
<dbReference type="Proteomes" id="UP000635071">
    <property type="component" value="Unassembled WGS sequence"/>
</dbReference>
<dbReference type="Pfam" id="PF22688">
    <property type="entry name" value="Hda_lid"/>
    <property type="match status" value="1"/>
</dbReference>
<reference evidence="2" key="1">
    <citation type="journal article" date="2014" name="Int. J. Syst. Evol. Microbiol.">
        <title>Complete genome sequence of Corynebacterium casei LMG S-19264T (=DSM 44701T), isolated from a smear-ripened cheese.</title>
        <authorList>
            <consortium name="US DOE Joint Genome Institute (JGI-PGF)"/>
            <person name="Walter F."/>
            <person name="Albersmeier A."/>
            <person name="Kalinowski J."/>
            <person name="Ruckert C."/>
        </authorList>
    </citation>
    <scope>NUCLEOTIDE SEQUENCE</scope>
    <source>
        <strain evidence="2">CGMCC 1.15519</strain>
    </source>
</reference>
<evidence type="ECO:0000313" key="3">
    <source>
        <dbReference type="Proteomes" id="UP000635071"/>
    </source>
</evidence>
<organism evidence="2 3">
    <name type="scientific">Sandarakinorhabdus glacialis</name>
    <dbReference type="NCBI Taxonomy" id="1614636"/>
    <lineage>
        <taxon>Bacteria</taxon>
        <taxon>Pseudomonadati</taxon>
        <taxon>Pseudomonadota</taxon>
        <taxon>Alphaproteobacteria</taxon>
        <taxon>Sphingomonadales</taxon>
        <taxon>Sphingosinicellaceae</taxon>
        <taxon>Sandarakinorhabdus</taxon>
    </lineage>
</organism>
<dbReference type="GO" id="GO:0003688">
    <property type="term" value="F:DNA replication origin binding"/>
    <property type="evidence" value="ECO:0007669"/>
    <property type="project" value="TreeGrafter"/>
</dbReference>
<protein>
    <recommendedName>
        <fullName evidence="1">Hda lid domain-containing protein</fullName>
    </recommendedName>
</protein>
<evidence type="ECO:0000259" key="1">
    <source>
        <dbReference type="Pfam" id="PF22688"/>
    </source>
</evidence>
<dbReference type="Gene3D" id="1.10.8.60">
    <property type="match status" value="1"/>
</dbReference>
<dbReference type="SUPFAM" id="SSF52540">
    <property type="entry name" value="P-loop containing nucleoside triphosphate hydrolases"/>
    <property type="match status" value="1"/>
</dbReference>
<name>A0A916ZQJ4_9SPHN</name>